<dbReference type="AlphaFoldDB" id="A0A927FYM8"/>
<dbReference type="PROSITE" id="PS51257">
    <property type="entry name" value="PROKAR_LIPOPROTEIN"/>
    <property type="match status" value="1"/>
</dbReference>
<keyword evidence="3" id="KW-1185">Reference proteome</keyword>
<sequence length="198" mass="21343">MPPTLRICTLALAGMMAMPLQALAAGCFVPKSVSISDSDRDRLEQSASTTARALGEALLSTSPDDRAILARLFASGVETTDAISEGTYRCRTLKLGGLLPLTVYGFFQCRISDGGRTIEKLTGSQRFSGALTPGGDGLTYVGSLHYGDEQPGRYGADEERNQVGCLHRISGDVPRYRLDLPQPRFESTMDVIEIEANH</sequence>
<evidence type="ECO:0000313" key="3">
    <source>
        <dbReference type="Proteomes" id="UP000654108"/>
    </source>
</evidence>
<feature type="signal peptide" evidence="1">
    <location>
        <begin position="1"/>
        <end position="24"/>
    </location>
</feature>
<reference evidence="2" key="1">
    <citation type="submission" date="2020-09" db="EMBL/GenBank/DDBJ databases">
        <title>Genome seq and assembly of Devosia sp.</title>
        <authorList>
            <person name="Chhetri G."/>
        </authorList>
    </citation>
    <scope>NUCLEOTIDE SEQUENCE</scope>
    <source>
        <strain evidence="2">PTR5</strain>
    </source>
</reference>
<accession>A0A927FYM8</accession>
<dbReference type="RefSeq" id="WP_191776525.1">
    <property type="nucleotide sequence ID" value="NZ_JACYFU010000003.1"/>
</dbReference>
<keyword evidence="1" id="KW-0732">Signal</keyword>
<comment type="caution">
    <text evidence="2">The sequence shown here is derived from an EMBL/GenBank/DDBJ whole genome shotgun (WGS) entry which is preliminary data.</text>
</comment>
<evidence type="ECO:0000313" key="2">
    <source>
        <dbReference type="EMBL" id="MBD8066501.1"/>
    </source>
</evidence>
<proteinExistence type="predicted"/>
<gene>
    <name evidence="2" type="ORF">IC608_13575</name>
</gene>
<dbReference type="Pfam" id="PF16233">
    <property type="entry name" value="DUF4893"/>
    <property type="match status" value="1"/>
</dbReference>
<feature type="chain" id="PRO_5036850304" evidence="1">
    <location>
        <begin position="25"/>
        <end position="198"/>
    </location>
</feature>
<dbReference type="EMBL" id="JACYFU010000003">
    <property type="protein sequence ID" value="MBD8066501.1"/>
    <property type="molecule type" value="Genomic_DNA"/>
</dbReference>
<organism evidence="2 3">
    <name type="scientific">Devosia oryzisoli</name>
    <dbReference type="NCBI Taxonomy" id="2774138"/>
    <lineage>
        <taxon>Bacteria</taxon>
        <taxon>Pseudomonadati</taxon>
        <taxon>Pseudomonadota</taxon>
        <taxon>Alphaproteobacteria</taxon>
        <taxon>Hyphomicrobiales</taxon>
        <taxon>Devosiaceae</taxon>
        <taxon>Devosia</taxon>
    </lineage>
</organism>
<dbReference type="Proteomes" id="UP000654108">
    <property type="component" value="Unassembled WGS sequence"/>
</dbReference>
<evidence type="ECO:0000256" key="1">
    <source>
        <dbReference type="SAM" id="SignalP"/>
    </source>
</evidence>
<name>A0A927FYM8_9HYPH</name>
<protein>
    <submittedName>
        <fullName evidence="2">DUF4893 domain-containing protein</fullName>
    </submittedName>
</protein>
<dbReference type="InterPro" id="IPR032609">
    <property type="entry name" value="DUF4893"/>
</dbReference>